<name>A0ABS8N5I5_9CLOT</name>
<gene>
    <name evidence="4" type="ORF">LN736_09365</name>
</gene>
<reference evidence="4" key="1">
    <citation type="submission" date="2021-11" db="EMBL/GenBank/DDBJ databases">
        <authorList>
            <person name="Qingchun L."/>
            <person name="Dong Z."/>
            <person name="Zongwei Q."/>
            <person name="Jia Z."/>
            <person name="Duotao L."/>
        </authorList>
    </citation>
    <scope>NUCLEOTIDE SEQUENCE</scope>
    <source>
        <strain evidence="4">WLY-B-L2</strain>
    </source>
</reference>
<evidence type="ECO:0000313" key="5">
    <source>
        <dbReference type="Proteomes" id="UP001165422"/>
    </source>
</evidence>
<evidence type="ECO:0000313" key="4">
    <source>
        <dbReference type="EMBL" id="MCC9295062.1"/>
    </source>
</evidence>
<comment type="cofactor">
    <cofactor evidence="1">
        <name>Mg(2+)</name>
        <dbReference type="ChEBI" id="CHEBI:18420"/>
    </cofactor>
</comment>
<dbReference type="Pfam" id="PF00293">
    <property type="entry name" value="NUDIX"/>
    <property type="match status" value="1"/>
</dbReference>
<dbReference type="GO" id="GO:0016787">
    <property type="term" value="F:hydrolase activity"/>
    <property type="evidence" value="ECO:0007669"/>
    <property type="project" value="UniProtKB-KW"/>
</dbReference>
<dbReference type="SUPFAM" id="SSF55811">
    <property type="entry name" value="Nudix"/>
    <property type="match status" value="1"/>
</dbReference>
<sequence length="184" mass="21018">MRKLSDKTLYSGNWIKLEEITYEGKKHEQLKWESIERTNTTNTVVIISKMVPSNRYILIKQYRPTIDNYVIGFPAGLVESGSLPENALRELKEETGYTGNVKSVGISLYSNAALLTDKVRVVKVEIDENLEENKKPKQNLEAAEDIEVIALKKEEIKKFFLKEQARGIAVAMGPWYAFFGMENI</sequence>
<accession>A0ABS8N5I5</accession>
<dbReference type="EMBL" id="JAJJPB010000010">
    <property type="protein sequence ID" value="MCC9295062.1"/>
    <property type="molecule type" value="Genomic_DNA"/>
</dbReference>
<dbReference type="Gene3D" id="3.90.79.10">
    <property type="entry name" value="Nucleoside Triphosphate Pyrophosphohydrolase"/>
    <property type="match status" value="1"/>
</dbReference>
<dbReference type="InterPro" id="IPR000086">
    <property type="entry name" value="NUDIX_hydrolase_dom"/>
</dbReference>
<keyword evidence="5" id="KW-1185">Reference proteome</keyword>
<evidence type="ECO:0000259" key="3">
    <source>
        <dbReference type="Pfam" id="PF00293"/>
    </source>
</evidence>
<comment type="caution">
    <text evidence="4">The sequence shown here is derived from an EMBL/GenBank/DDBJ whole genome shotgun (WGS) entry which is preliminary data.</text>
</comment>
<evidence type="ECO:0000256" key="2">
    <source>
        <dbReference type="ARBA" id="ARBA00022801"/>
    </source>
</evidence>
<protein>
    <submittedName>
        <fullName evidence="4">NUDIX hydrolase</fullName>
    </submittedName>
</protein>
<dbReference type="PANTHER" id="PTHR11839:SF18">
    <property type="entry name" value="NUDIX HYDROLASE DOMAIN-CONTAINING PROTEIN"/>
    <property type="match status" value="1"/>
</dbReference>
<evidence type="ECO:0000256" key="1">
    <source>
        <dbReference type="ARBA" id="ARBA00001946"/>
    </source>
</evidence>
<dbReference type="RefSeq" id="WP_150357157.1">
    <property type="nucleotide sequence ID" value="NZ_JAJJPB010000010.1"/>
</dbReference>
<proteinExistence type="predicted"/>
<feature type="domain" description="Nudix hydrolase" evidence="3">
    <location>
        <begin position="44"/>
        <end position="105"/>
    </location>
</feature>
<organism evidence="4 5">
    <name type="scientific">Clostridium aromativorans</name>
    <dbReference type="NCBI Taxonomy" id="2836848"/>
    <lineage>
        <taxon>Bacteria</taxon>
        <taxon>Bacillati</taxon>
        <taxon>Bacillota</taxon>
        <taxon>Clostridia</taxon>
        <taxon>Eubacteriales</taxon>
        <taxon>Clostridiaceae</taxon>
        <taxon>Clostridium</taxon>
    </lineage>
</organism>
<dbReference type="PANTHER" id="PTHR11839">
    <property type="entry name" value="UDP/ADP-SUGAR PYROPHOSPHATASE"/>
    <property type="match status" value="1"/>
</dbReference>
<keyword evidence="2 4" id="KW-0378">Hydrolase</keyword>
<dbReference type="Proteomes" id="UP001165422">
    <property type="component" value="Unassembled WGS sequence"/>
</dbReference>
<dbReference type="InterPro" id="IPR015797">
    <property type="entry name" value="NUDIX_hydrolase-like_dom_sf"/>
</dbReference>